<evidence type="ECO:0000313" key="11">
    <source>
        <dbReference type="EMBL" id="MDE51872.1"/>
    </source>
</evidence>
<feature type="compositionally biased region" description="Low complexity" evidence="7">
    <location>
        <begin position="130"/>
        <end position="146"/>
    </location>
</feature>
<feature type="region of interest" description="Disordered" evidence="7">
    <location>
        <begin position="121"/>
        <end position="155"/>
    </location>
</feature>
<dbReference type="InterPro" id="IPR003439">
    <property type="entry name" value="ABC_transporter-like_ATP-bd"/>
</dbReference>
<keyword evidence="2 8" id="KW-0812">Transmembrane</keyword>
<dbReference type="InterPro" id="IPR047817">
    <property type="entry name" value="ABC2_TM_bact-type"/>
</dbReference>
<keyword evidence="5 8" id="KW-1133">Transmembrane helix</keyword>
<dbReference type="CDD" id="cd03230">
    <property type="entry name" value="ABC_DR_subfamily_A"/>
    <property type="match status" value="1"/>
</dbReference>
<dbReference type="GO" id="GO:0016887">
    <property type="term" value="F:ATP hydrolysis activity"/>
    <property type="evidence" value="ECO:0007669"/>
    <property type="project" value="InterPro"/>
</dbReference>
<dbReference type="GO" id="GO:0005524">
    <property type="term" value="F:ATP binding"/>
    <property type="evidence" value="ECO:0007669"/>
    <property type="project" value="UniProtKB-KW"/>
</dbReference>
<dbReference type="Gene3D" id="3.40.50.300">
    <property type="entry name" value="P-loop containing nucleotide triphosphate hydrolases"/>
    <property type="match status" value="1"/>
</dbReference>
<evidence type="ECO:0000256" key="3">
    <source>
        <dbReference type="ARBA" id="ARBA00022741"/>
    </source>
</evidence>
<dbReference type="Gene3D" id="3.40.1710.10">
    <property type="entry name" value="abc type-2 transporter like domain"/>
    <property type="match status" value="1"/>
</dbReference>
<dbReference type="Pfam" id="PF00005">
    <property type="entry name" value="ABC_tran"/>
    <property type="match status" value="1"/>
</dbReference>
<feature type="compositionally biased region" description="Basic and acidic residues" evidence="7">
    <location>
        <begin position="501"/>
        <end position="524"/>
    </location>
</feature>
<accession>A0A6G1SPG5</accession>
<gene>
    <name evidence="11" type="primary">abcG20_1</name>
    <name evidence="11" type="ORF">g.6341</name>
</gene>
<dbReference type="PROSITE" id="PS00211">
    <property type="entry name" value="ABC_TRANSPORTER_1"/>
    <property type="match status" value="1"/>
</dbReference>
<evidence type="ECO:0000256" key="4">
    <source>
        <dbReference type="ARBA" id="ARBA00022840"/>
    </source>
</evidence>
<dbReference type="InterPro" id="IPR013525">
    <property type="entry name" value="ABC2_TM"/>
</dbReference>
<protein>
    <submittedName>
        <fullName evidence="11">ABC transporter G family member 20</fullName>
    </submittedName>
</protein>
<dbReference type="PROSITE" id="PS50893">
    <property type="entry name" value="ABC_TRANSPORTER_2"/>
    <property type="match status" value="1"/>
</dbReference>
<dbReference type="PANTHER" id="PTHR43038:SF3">
    <property type="entry name" value="ABC TRANSPORTER G FAMILY MEMBER 20 ISOFORM X1"/>
    <property type="match status" value="1"/>
</dbReference>
<feature type="domain" description="ABC transmembrane type-2" evidence="10">
    <location>
        <begin position="723"/>
        <end position="950"/>
    </location>
</feature>
<dbReference type="AlphaFoldDB" id="A0A6G1SPG5"/>
<dbReference type="PANTHER" id="PTHR43038">
    <property type="entry name" value="ATP-BINDING CASSETTE, SUB-FAMILY H, MEMBER 1"/>
    <property type="match status" value="1"/>
</dbReference>
<evidence type="ECO:0000259" key="9">
    <source>
        <dbReference type="PROSITE" id="PS50893"/>
    </source>
</evidence>
<feature type="region of interest" description="Disordered" evidence="7">
    <location>
        <begin position="60"/>
        <end position="95"/>
    </location>
</feature>
<feature type="transmembrane region" description="Helical" evidence="8">
    <location>
        <begin position="835"/>
        <end position="855"/>
    </location>
</feature>
<feature type="transmembrane region" description="Helical" evidence="8">
    <location>
        <begin position="867"/>
        <end position="887"/>
    </location>
</feature>
<organism evidence="11">
    <name type="scientific">Aceria tosichella</name>
    <name type="common">wheat curl mite</name>
    <dbReference type="NCBI Taxonomy" id="561515"/>
    <lineage>
        <taxon>Eukaryota</taxon>
        <taxon>Metazoa</taxon>
        <taxon>Ecdysozoa</taxon>
        <taxon>Arthropoda</taxon>
        <taxon>Chelicerata</taxon>
        <taxon>Arachnida</taxon>
        <taxon>Acari</taxon>
        <taxon>Acariformes</taxon>
        <taxon>Trombidiformes</taxon>
        <taxon>Prostigmata</taxon>
        <taxon>Eupodina</taxon>
        <taxon>Eriophyoidea</taxon>
        <taxon>Eriophyidae</taxon>
        <taxon>Eriophyinae</taxon>
        <taxon>Aceriini</taxon>
        <taxon>Aceria</taxon>
    </lineage>
</organism>
<keyword evidence="4" id="KW-0067">ATP-binding</keyword>
<keyword evidence="3" id="KW-0547">Nucleotide-binding</keyword>
<evidence type="ECO:0000256" key="1">
    <source>
        <dbReference type="ARBA" id="ARBA00004141"/>
    </source>
</evidence>
<evidence type="ECO:0000256" key="7">
    <source>
        <dbReference type="SAM" id="MobiDB-lite"/>
    </source>
</evidence>
<evidence type="ECO:0000259" key="10">
    <source>
        <dbReference type="PROSITE" id="PS51012"/>
    </source>
</evidence>
<dbReference type="GO" id="GO:0016020">
    <property type="term" value="C:membrane"/>
    <property type="evidence" value="ECO:0007669"/>
    <property type="project" value="UniProtKB-SubCell"/>
</dbReference>
<comment type="subcellular location">
    <subcellularLocation>
        <location evidence="1">Membrane</location>
        <topology evidence="1">Multi-pass membrane protein</topology>
    </subcellularLocation>
</comment>
<reference evidence="11" key="1">
    <citation type="submission" date="2018-10" db="EMBL/GenBank/DDBJ databases">
        <title>Transcriptome assembly of Aceria tosichella (Wheat curl mite) Type 2.</title>
        <authorList>
            <person name="Scully E.D."/>
            <person name="Geib S.M."/>
            <person name="Palmer N.A."/>
            <person name="Gupta A.K."/>
            <person name="Sarath G."/>
            <person name="Tatineni S."/>
        </authorList>
    </citation>
    <scope>NUCLEOTIDE SEQUENCE</scope>
    <source>
        <strain evidence="11">LincolnNE</strain>
    </source>
</reference>
<feature type="domain" description="ABC transporter" evidence="9">
    <location>
        <begin position="226"/>
        <end position="462"/>
    </location>
</feature>
<sequence length="951" mass="105383">MELEYVTPAPTRAAESQDKTVAQDLAVRRQCKKQQTQPKHSEQIDATKITIIARRLSCHDSSEPTTTKHDKLWRPDDRTNTIAPGANLDGQTTKTRKTNSCWPCKSLAGACSSRVSSSELGQLSEEESGNKSAANNKATTTTAAAENKPENRREDNRLLTELMRIETHQRLLAAGQKKFLNELNNELRTNPATETETDTGDGQCNELAVTSSSSDASSLVGRAAAVECRNLNYHAGLSSFQRRLILNGVSLTVPEGAIYGLLGPSGCGKTTLLRCVAGRLVPERGSIRVFGFEPNEPGSQIPGPAIGFMPQELSIYEEFTIHETLAYFGRINGMQAGLLRARIEFLLSFLNLPKDKCRLVKHLSGGQKRRVSLAAALVHSPPLLILDEPTVGVDPLLRQVIWKYLVSLATSDRTTIVITTHYIEEARQANIVGLMRQGRMLAEDHPAELLRRHHQATLEDVFLKLCLANDERPTNDEQNKMTNEAARDDEHEQVLVITDHELEKQQERGHDEKRTRAVNDEPIERSGQIDAVAAASDDDDAGQKCRPMERGDRYAARKLDWCAWFAVLWALTWKNHLRLKRNPPVLVFEFILPAFQVLLFCWCIGGDPHDISLAVVNDESVPQASQLFLNSISKSVFAQTQYKDLDTAIKLVERGKALAVVHIPENYTRHLRERLLNPADITNETLANATVKLYPDLTNLHLALALEGTLQEAFVGFARDTLEMLGYDSQLAELPIKVERAIFGSATRSPGGYLEFMAPGVIISITYVMATGLTALAFILEKRDGLLERSQVSGVTTSQILLAHALLQVVVMTIQIMLVLLVSFVVFRVPSRGPLGWVMLLVLLQGCAGMSYGLLISAVCNEENTAVMMLVGTFYINLILAGIIWPVEAMPNWLRLFSYLQPQTLPTESLRNILSRGWSIGEVSVQLGFVVTIGWLVVFLIGAGICMRYIK</sequence>
<dbReference type="PROSITE" id="PS51012">
    <property type="entry name" value="ABC_TM2"/>
    <property type="match status" value="1"/>
</dbReference>
<dbReference type="InterPro" id="IPR027417">
    <property type="entry name" value="P-loop_NTPase"/>
</dbReference>
<feature type="transmembrane region" description="Helical" evidence="8">
    <location>
        <begin position="927"/>
        <end position="950"/>
    </location>
</feature>
<dbReference type="SMART" id="SM00382">
    <property type="entry name" value="AAA"/>
    <property type="match status" value="1"/>
</dbReference>
<evidence type="ECO:0000256" key="6">
    <source>
        <dbReference type="ARBA" id="ARBA00023136"/>
    </source>
</evidence>
<feature type="compositionally biased region" description="Basic and acidic residues" evidence="7">
    <location>
        <begin position="60"/>
        <end position="79"/>
    </location>
</feature>
<dbReference type="SUPFAM" id="SSF52540">
    <property type="entry name" value="P-loop containing nucleoside triphosphate hydrolases"/>
    <property type="match status" value="1"/>
</dbReference>
<keyword evidence="6 8" id="KW-0472">Membrane</keyword>
<proteinExistence type="predicted"/>
<dbReference type="Pfam" id="PF12698">
    <property type="entry name" value="ABC2_membrane_3"/>
    <property type="match status" value="1"/>
</dbReference>
<feature type="region of interest" description="Disordered" evidence="7">
    <location>
        <begin position="501"/>
        <end position="545"/>
    </location>
</feature>
<feature type="transmembrane region" description="Helical" evidence="8">
    <location>
        <begin position="756"/>
        <end position="780"/>
    </location>
</feature>
<evidence type="ECO:0000256" key="2">
    <source>
        <dbReference type="ARBA" id="ARBA00022692"/>
    </source>
</evidence>
<dbReference type="GO" id="GO:0140359">
    <property type="term" value="F:ABC-type transporter activity"/>
    <property type="evidence" value="ECO:0007669"/>
    <property type="project" value="InterPro"/>
</dbReference>
<name>A0A6G1SPG5_9ACAR</name>
<evidence type="ECO:0000256" key="8">
    <source>
        <dbReference type="SAM" id="Phobius"/>
    </source>
</evidence>
<feature type="transmembrane region" description="Helical" evidence="8">
    <location>
        <begin position="801"/>
        <end position="829"/>
    </location>
</feature>
<dbReference type="EMBL" id="GGYP01007101">
    <property type="protein sequence ID" value="MDE51872.1"/>
    <property type="molecule type" value="Transcribed_RNA"/>
</dbReference>
<feature type="region of interest" description="Disordered" evidence="7">
    <location>
        <begin position="1"/>
        <end position="20"/>
    </location>
</feature>
<evidence type="ECO:0000256" key="5">
    <source>
        <dbReference type="ARBA" id="ARBA00022989"/>
    </source>
</evidence>
<dbReference type="InterPro" id="IPR017871">
    <property type="entry name" value="ABC_transporter-like_CS"/>
</dbReference>
<dbReference type="InterPro" id="IPR003593">
    <property type="entry name" value="AAA+_ATPase"/>
</dbReference>